<keyword evidence="1" id="KW-0802">TPR repeat</keyword>
<dbReference type="SUPFAM" id="SSF48452">
    <property type="entry name" value="TPR-like"/>
    <property type="match status" value="1"/>
</dbReference>
<dbReference type="SUPFAM" id="SSF53300">
    <property type="entry name" value="vWA-like"/>
    <property type="match status" value="1"/>
</dbReference>
<evidence type="ECO:0000256" key="2">
    <source>
        <dbReference type="SAM" id="MobiDB-lite"/>
    </source>
</evidence>
<feature type="compositionally biased region" description="Low complexity" evidence="2">
    <location>
        <begin position="469"/>
        <end position="551"/>
    </location>
</feature>
<feature type="transmembrane region" description="Helical" evidence="3">
    <location>
        <begin position="13"/>
        <end position="30"/>
    </location>
</feature>
<dbReference type="Gene3D" id="3.40.50.410">
    <property type="entry name" value="von Willebrand factor, type A domain"/>
    <property type="match status" value="1"/>
</dbReference>
<feature type="compositionally biased region" description="Basic and acidic residues" evidence="2">
    <location>
        <begin position="611"/>
        <end position="630"/>
    </location>
</feature>
<dbReference type="InterPro" id="IPR002035">
    <property type="entry name" value="VWF_A"/>
</dbReference>
<dbReference type="InterPro" id="IPR036465">
    <property type="entry name" value="vWFA_dom_sf"/>
</dbReference>
<feature type="region of interest" description="Disordered" evidence="2">
    <location>
        <begin position="469"/>
        <end position="630"/>
    </location>
</feature>
<keyword evidence="3" id="KW-1133">Transmembrane helix</keyword>
<comment type="caution">
    <text evidence="5">The sequence shown here is derived from an EMBL/GenBank/DDBJ whole genome shotgun (WGS) entry which is preliminary data.</text>
</comment>
<feature type="domain" description="VWFA" evidence="4">
    <location>
        <begin position="94"/>
        <end position="267"/>
    </location>
</feature>
<dbReference type="PANTHER" id="PTHR22550">
    <property type="entry name" value="SPORE GERMINATION PROTEIN"/>
    <property type="match status" value="1"/>
</dbReference>
<dbReference type="OrthoDB" id="9807628at2"/>
<keyword evidence="6" id="KW-1185">Reference proteome</keyword>
<dbReference type="Proteomes" id="UP000256561">
    <property type="component" value="Unassembled WGS sequence"/>
</dbReference>
<dbReference type="Pfam" id="PF00515">
    <property type="entry name" value="TPR_1"/>
    <property type="match status" value="1"/>
</dbReference>
<reference evidence="6" key="1">
    <citation type="submission" date="2018-08" db="EMBL/GenBank/DDBJ databases">
        <authorList>
            <person name="Zhang J."/>
            <person name="Du Z.-J."/>
        </authorList>
    </citation>
    <scope>NUCLEOTIDE SEQUENCE [LARGE SCALE GENOMIC DNA]</scope>
    <source>
        <strain evidence="6">KCTC 52655</strain>
    </source>
</reference>
<name>A0A3D8M6F3_9ALTE</name>
<dbReference type="SMART" id="SM00028">
    <property type="entry name" value="TPR"/>
    <property type="match status" value="1"/>
</dbReference>
<dbReference type="PROSITE" id="PS50293">
    <property type="entry name" value="TPR_REGION"/>
    <property type="match status" value="1"/>
</dbReference>
<dbReference type="InterPro" id="IPR011990">
    <property type="entry name" value="TPR-like_helical_dom_sf"/>
</dbReference>
<evidence type="ECO:0000313" key="6">
    <source>
        <dbReference type="Proteomes" id="UP000256561"/>
    </source>
</evidence>
<feature type="compositionally biased region" description="Basic and acidic residues" evidence="2">
    <location>
        <begin position="587"/>
        <end position="601"/>
    </location>
</feature>
<dbReference type="InterPro" id="IPR019734">
    <property type="entry name" value="TPR_rpt"/>
</dbReference>
<dbReference type="RefSeq" id="WP_115593533.1">
    <property type="nucleotide sequence ID" value="NZ_QRHA01000007.1"/>
</dbReference>
<dbReference type="AlphaFoldDB" id="A0A3D8M6F3"/>
<dbReference type="PROSITE" id="PS50005">
    <property type="entry name" value="TPR"/>
    <property type="match status" value="1"/>
</dbReference>
<evidence type="ECO:0000259" key="4">
    <source>
        <dbReference type="PROSITE" id="PS50234"/>
    </source>
</evidence>
<evidence type="ECO:0000256" key="1">
    <source>
        <dbReference type="PROSITE-ProRule" id="PRU00339"/>
    </source>
</evidence>
<keyword evidence="3" id="KW-0812">Transmembrane</keyword>
<dbReference type="EMBL" id="QRHA01000007">
    <property type="protein sequence ID" value="RDV25201.1"/>
    <property type="molecule type" value="Genomic_DNA"/>
</dbReference>
<protein>
    <submittedName>
        <fullName evidence="5">VWA domain-containing protein</fullName>
    </submittedName>
</protein>
<evidence type="ECO:0000313" key="5">
    <source>
        <dbReference type="EMBL" id="RDV25201.1"/>
    </source>
</evidence>
<dbReference type="Pfam" id="PF13519">
    <property type="entry name" value="VWA_2"/>
    <property type="match status" value="1"/>
</dbReference>
<dbReference type="PANTHER" id="PTHR22550:SF14">
    <property type="entry name" value="VWFA DOMAIN-CONTAINING PROTEIN"/>
    <property type="match status" value="1"/>
</dbReference>
<dbReference type="Gene3D" id="1.25.40.10">
    <property type="entry name" value="Tetratricopeptide repeat domain"/>
    <property type="match status" value="1"/>
</dbReference>
<evidence type="ECO:0000256" key="3">
    <source>
        <dbReference type="SAM" id="Phobius"/>
    </source>
</evidence>
<feature type="repeat" description="TPR" evidence="1">
    <location>
        <begin position="422"/>
        <end position="455"/>
    </location>
</feature>
<keyword evidence="3" id="KW-0472">Membrane</keyword>
<dbReference type="InterPro" id="IPR050768">
    <property type="entry name" value="UPF0353/GerABKA_families"/>
</dbReference>
<sequence>MHWQDFHFLRPEWFYALIPLLLALFIMVHWRKRHSGWQSVIANHLYSHMVTGKTARRHSPPYWLLAAGWLLAVTALAGPTWERLPQPVFQLKTGHVVVMDMSMSMRATDVKPDRLTRAKYKAIDLINQIDEGDMGLVAYAGDAFTISPLTADATNLTALLPSLRPEIMPVAGSEPLYGLELAAELLTNAGYTRGSIYWITDGIELSQLNELQDFVGDLPFTVNILGVGTAEGAPIKQLNGELLKQTNGAIVIPRMDEGPLKSLSRNAGGRYSSLSADERDIKYLVHTDLLDRTQADDEQTQERTGDQWDELGPYLLLVLLPFAAYGFRRGLVLCVASLLILPLASNTATAQQQPEASLNQATTPWWQKPFLNPDQQGIRAFDQQQYAEAANRFDSWAWKGAAEYKAGNYQAALDAYSQLDTPEGLYNQGNALAQLGELDAAIEKYSEVLEANPDFEDARINKELLEQLKQQQESESDNNQQQNDEQSSQDSQSDDSQSQQSNSENNQQNSDNQESSSEPSSEQSESESQQNDGSQSSQPEEQQENQQPQDQSGEDQQDSQPDGSRDESEQSEEASVQDAQMSDEEKENQRRLDNLMRRIPDDPAYLLQQKMKLEAQKRRRERMPANRSEW</sequence>
<accession>A0A3D8M6F3</accession>
<organism evidence="5 6">
    <name type="scientific">Alteromonas aestuariivivens</name>
    <dbReference type="NCBI Taxonomy" id="1938339"/>
    <lineage>
        <taxon>Bacteria</taxon>
        <taxon>Pseudomonadati</taxon>
        <taxon>Pseudomonadota</taxon>
        <taxon>Gammaproteobacteria</taxon>
        <taxon>Alteromonadales</taxon>
        <taxon>Alteromonadaceae</taxon>
        <taxon>Alteromonas/Salinimonas group</taxon>
        <taxon>Alteromonas</taxon>
    </lineage>
</organism>
<gene>
    <name evidence="5" type="ORF">DXV75_11365</name>
</gene>
<proteinExistence type="predicted"/>
<dbReference type="PROSITE" id="PS50234">
    <property type="entry name" value="VWFA"/>
    <property type="match status" value="1"/>
</dbReference>
<feature type="transmembrane region" description="Helical" evidence="3">
    <location>
        <begin position="62"/>
        <end position="81"/>
    </location>
</feature>